<comment type="cofactor">
    <cofactor evidence="1">
        <name>pyridoxal 5'-phosphate</name>
        <dbReference type="ChEBI" id="CHEBI:597326"/>
    </cofactor>
</comment>
<dbReference type="PIRSF" id="PIRSF000521">
    <property type="entry name" value="Transaminase_4ab_Lys_Orn"/>
    <property type="match status" value="1"/>
</dbReference>
<reference evidence="9 10" key="1">
    <citation type="submission" date="2019-03" db="EMBL/GenBank/DDBJ databases">
        <title>Genomic Encyclopedia of Type Strains, Phase IV (KMG-IV): sequencing the most valuable type-strain genomes for metagenomic binning, comparative biology and taxonomic classification.</title>
        <authorList>
            <person name="Goeker M."/>
        </authorList>
    </citation>
    <scope>NUCLEOTIDE SEQUENCE [LARGE SCALE GENOMIC DNA]</scope>
    <source>
        <strain evidence="9 10">DSM 7445</strain>
    </source>
</reference>
<evidence type="ECO:0000256" key="3">
    <source>
        <dbReference type="ARBA" id="ARBA00012924"/>
    </source>
</evidence>
<evidence type="ECO:0000313" key="10">
    <source>
        <dbReference type="Proteomes" id="UP000295382"/>
    </source>
</evidence>
<dbReference type="GO" id="GO:0042802">
    <property type="term" value="F:identical protein binding"/>
    <property type="evidence" value="ECO:0007669"/>
    <property type="project" value="TreeGrafter"/>
</dbReference>
<dbReference type="InterPro" id="IPR049704">
    <property type="entry name" value="Aminotrans_3_PPA_site"/>
</dbReference>
<evidence type="ECO:0000256" key="6">
    <source>
        <dbReference type="ARBA" id="ARBA00022898"/>
    </source>
</evidence>
<keyword evidence="6 8" id="KW-0663">Pyridoxal phosphate</keyword>
<comment type="pathway">
    <text evidence="2">Amino-acid biosynthesis; L-proline biosynthesis; L-glutamate 5-semialdehyde from L-ornithine: step 1/1.</text>
</comment>
<sequence length="411" mass="43924">MDRFIKLERQYCARNYHPLPVVLHKGEGVWLWDVEGKRYLDMMSAYSAVSFGHSHPRLVAALTEQARLLAIPSRAFYSDRLGPFLEKLCTTVGMPKALPMNTGAEAVETAIKAARKWGYKVKGVPAGQAEVVVCKGNFAGRTTTIVGFSSEAQYRDGFGPFASGFVTVPFGDAAALEAAITPHTVAFLVEPIQGEGGIVVPPAGYLAACRDICSRHDVLLICDEVQTGLGRTGRLLASDHDGIKPDGLVLGKALGGGLLPVSAFLARQDVMNVFNPGDHGSTFGGNPLASAVGQAALELLEEERLSERASEMGERLLQGLRALRHPAIRDVRGRGLLIGLELDPAMLPARVFCERLMAAGVLSKETHDTVVRFAPPLIIGPQEVDFALATIAVTLDAGTVRVPAAADHMIV</sequence>
<evidence type="ECO:0000256" key="5">
    <source>
        <dbReference type="ARBA" id="ARBA00022679"/>
    </source>
</evidence>
<evidence type="ECO:0000256" key="4">
    <source>
        <dbReference type="ARBA" id="ARBA00022576"/>
    </source>
</evidence>
<organism evidence="9 10">
    <name type="scientific">Paucimonas lemoignei</name>
    <name type="common">Pseudomonas lemoignei</name>
    <dbReference type="NCBI Taxonomy" id="29443"/>
    <lineage>
        <taxon>Bacteria</taxon>
        <taxon>Pseudomonadati</taxon>
        <taxon>Pseudomonadota</taxon>
        <taxon>Betaproteobacteria</taxon>
        <taxon>Burkholderiales</taxon>
        <taxon>Burkholderiaceae</taxon>
        <taxon>Paucimonas</taxon>
    </lineage>
</organism>
<dbReference type="Pfam" id="PF00202">
    <property type="entry name" value="Aminotran_3"/>
    <property type="match status" value="1"/>
</dbReference>
<keyword evidence="5" id="KW-0808">Transferase</keyword>
<dbReference type="PANTHER" id="PTHR11986">
    <property type="entry name" value="AMINOTRANSFERASE CLASS III"/>
    <property type="match status" value="1"/>
</dbReference>
<dbReference type="InterPro" id="IPR010164">
    <property type="entry name" value="Orn_aminotrans"/>
</dbReference>
<dbReference type="SUPFAM" id="SSF53383">
    <property type="entry name" value="PLP-dependent transferases"/>
    <property type="match status" value="1"/>
</dbReference>
<evidence type="ECO:0000256" key="1">
    <source>
        <dbReference type="ARBA" id="ARBA00001933"/>
    </source>
</evidence>
<evidence type="ECO:0000256" key="2">
    <source>
        <dbReference type="ARBA" id="ARBA00004998"/>
    </source>
</evidence>
<dbReference type="EC" id="2.6.1.13" evidence="3"/>
<dbReference type="PROSITE" id="PS00600">
    <property type="entry name" value="AA_TRANSFER_CLASS_3"/>
    <property type="match status" value="1"/>
</dbReference>
<dbReference type="GO" id="GO:0030170">
    <property type="term" value="F:pyridoxal phosphate binding"/>
    <property type="evidence" value="ECO:0007669"/>
    <property type="project" value="InterPro"/>
</dbReference>
<dbReference type="GO" id="GO:0004587">
    <property type="term" value="F:ornithine aminotransferase activity"/>
    <property type="evidence" value="ECO:0007669"/>
    <property type="project" value="UniProtKB-EC"/>
</dbReference>
<dbReference type="NCBIfam" id="TIGR01885">
    <property type="entry name" value="Orn_aminotrans"/>
    <property type="match status" value="1"/>
</dbReference>
<dbReference type="GO" id="GO:0055129">
    <property type="term" value="P:L-proline biosynthetic process"/>
    <property type="evidence" value="ECO:0007669"/>
    <property type="project" value="UniProtKB-UniPathway"/>
</dbReference>
<dbReference type="InterPro" id="IPR015421">
    <property type="entry name" value="PyrdxlP-dep_Trfase_major"/>
</dbReference>
<dbReference type="Proteomes" id="UP000295382">
    <property type="component" value="Unassembled WGS sequence"/>
</dbReference>
<dbReference type="RefSeq" id="WP_132258023.1">
    <property type="nucleotide sequence ID" value="NZ_SLZQ01000003.1"/>
</dbReference>
<dbReference type="PANTHER" id="PTHR11986:SF18">
    <property type="entry name" value="ORNITHINE AMINOTRANSFERASE, MITOCHONDRIAL"/>
    <property type="match status" value="1"/>
</dbReference>
<keyword evidence="10" id="KW-1185">Reference proteome</keyword>
<evidence type="ECO:0000256" key="7">
    <source>
        <dbReference type="ARBA" id="ARBA00030587"/>
    </source>
</evidence>
<dbReference type="OrthoDB" id="3398487at2"/>
<dbReference type="InterPro" id="IPR015422">
    <property type="entry name" value="PyrdxlP-dep_Trfase_small"/>
</dbReference>
<dbReference type="FunFam" id="3.40.640.10:FF:000011">
    <property type="entry name" value="Ornithine aminotransferase"/>
    <property type="match status" value="1"/>
</dbReference>
<proteinExistence type="inferred from homology"/>
<dbReference type="AlphaFoldDB" id="A0A4R3HXA7"/>
<dbReference type="InterPro" id="IPR005814">
    <property type="entry name" value="Aminotrans_3"/>
</dbReference>
<gene>
    <name evidence="9" type="ORF">EDC30_103249</name>
</gene>
<evidence type="ECO:0000313" key="9">
    <source>
        <dbReference type="EMBL" id="TCS37957.1"/>
    </source>
</evidence>
<protein>
    <recommendedName>
        <fullName evidence="3">ornithine aminotransferase</fullName>
        <ecNumber evidence="3">2.6.1.13</ecNumber>
    </recommendedName>
    <alternativeName>
        <fullName evidence="7">Ornithine--oxo-acid aminotransferase</fullName>
    </alternativeName>
</protein>
<name>A0A4R3HXA7_PAULE</name>
<comment type="similarity">
    <text evidence="8">Belongs to the class-III pyridoxal-phosphate-dependent aminotransferase family.</text>
</comment>
<dbReference type="Gene3D" id="3.90.1150.10">
    <property type="entry name" value="Aspartate Aminotransferase, domain 1"/>
    <property type="match status" value="1"/>
</dbReference>
<dbReference type="InterPro" id="IPR015424">
    <property type="entry name" value="PyrdxlP-dep_Trfase"/>
</dbReference>
<dbReference type="CDD" id="cd00610">
    <property type="entry name" value="OAT_like"/>
    <property type="match status" value="1"/>
</dbReference>
<dbReference type="InterPro" id="IPR050103">
    <property type="entry name" value="Class-III_PLP-dep_AT"/>
</dbReference>
<dbReference type="Gene3D" id="3.40.640.10">
    <property type="entry name" value="Type I PLP-dependent aspartate aminotransferase-like (Major domain)"/>
    <property type="match status" value="1"/>
</dbReference>
<keyword evidence="4" id="KW-0032">Aminotransferase</keyword>
<dbReference type="UniPathway" id="UPA00098">
    <property type="reaction ID" value="UER00358"/>
</dbReference>
<dbReference type="EMBL" id="SLZQ01000003">
    <property type="protein sequence ID" value="TCS37957.1"/>
    <property type="molecule type" value="Genomic_DNA"/>
</dbReference>
<evidence type="ECO:0000256" key="8">
    <source>
        <dbReference type="RuleBase" id="RU003560"/>
    </source>
</evidence>
<accession>A0A4R3HXA7</accession>
<comment type="caution">
    <text evidence="9">The sequence shown here is derived from an EMBL/GenBank/DDBJ whole genome shotgun (WGS) entry which is preliminary data.</text>
</comment>